<name>A0A3A8JMJ2_9BACT</name>
<feature type="signal peptide" evidence="2">
    <location>
        <begin position="1"/>
        <end position="24"/>
    </location>
</feature>
<evidence type="ECO:0008006" key="5">
    <source>
        <dbReference type="Google" id="ProtNLM"/>
    </source>
</evidence>
<comment type="caution">
    <text evidence="3">The sequence shown here is derived from an EMBL/GenBank/DDBJ whole genome shotgun (WGS) entry which is preliminary data.</text>
</comment>
<reference evidence="4" key="1">
    <citation type="submission" date="2018-09" db="EMBL/GenBank/DDBJ databases">
        <authorList>
            <person name="Livingstone P.G."/>
            <person name="Whitworth D.E."/>
        </authorList>
    </citation>
    <scope>NUCLEOTIDE SEQUENCE [LARGE SCALE GENOMIC DNA]</scope>
    <source>
        <strain evidence="4">CA043D</strain>
    </source>
</reference>
<evidence type="ECO:0000313" key="4">
    <source>
        <dbReference type="Proteomes" id="UP000268313"/>
    </source>
</evidence>
<dbReference type="PROSITE" id="PS51257">
    <property type="entry name" value="PROKAR_LIPOPROTEIN"/>
    <property type="match status" value="1"/>
</dbReference>
<dbReference type="Proteomes" id="UP000268313">
    <property type="component" value="Unassembled WGS sequence"/>
</dbReference>
<keyword evidence="2" id="KW-0732">Signal</keyword>
<organism evidence="3 4">
    <name type="scientific">Corallococcus carmarthensis</name>
    <dbReference type="NCBI Taxonomy" id="2316728"/>
    <lineage>
        <taxon>Bacteria</taxon>
        <taxon>Pseudomonadati</taxon>
        <taxon>Myxococcota</taxon>
        <taxon>Myxococcia</taxon>
        <taxon>Myxococcales</taxon>
        <taxon>Cystobacterineae</taxon>
        <taxon>Myxococcaceae</taxon>
        <taxon>Corallococcus</taxon>
    </lineage>
</organism>
<feature type="region of interest" description="Disordered" evidence="1">
    <location>
        <begin position="83"/>
        <end position="106"/>
    </location>
</feature>
<dbReference type="AlphaFoldDB" id="A0A3A8JMJ2"/>
<proteinExistence type="predicted"/>
<evidence type="ECO:0000256" key="2">
    <source>
        <dbReference type="SAM" id="SignalP"/>
    </source>
</evidence>
<feature type="chain" id="PRO_5017392233" description="Lipoprotein" evidence="2">
    <location>
        <begin position="25"/>
        <end position="166"/>
    </location>
</feature>
<evidence type="ECO:0000313" key="3">
    <source>
        <dbReference type="EMBL" id="RKG96196.1"/>
    </source>
</evidence>
<keyword evidence="4" id="KW-1185">Reference proteome</keyword>
<gene>
    <name evidence="3" type="ORF">D7X32_36890</name>
</gene>
<accession>A0A3A8JMJ2</accession>
<dbReference type="OrthoDB" id="5382850at2"/>
<sequence>MRIAHPRTSAALLLAGLLALSGCSTDPGPEQLQKAEGRYQELINQNLSAQDPAWAEVAAQFEAVPKDSKVRPEAEKRLAALKAAREKIPPRPLARPGATGHGASDVEAKRAACESLAKKMGAAQTDATRNVLQKVLESCQAELVRLEAYDHPPGEEVHPPGGEGSH</sequence>
<protein>
    <recommendedName>
        <fullName evidence="5">Lipoprotein</fullName>
    </recommendedName>
</protein>
<dbReference type="RefSeq" id="WP_120607220.1">
    <property type="nucleotide sequence ID" value="NZ_JABFJX010000206.1"/>
</dbReference>
<evidence type="ECO:0000256" key="1">
    <source>
        <dbReference type="SAM" id="MobiDB-lite"/>
    </source>
</evidence>
<dbReference type="EMBL" id="RAWE01000224">
    <property type="protein sequence ID" value="RKG96196.1"/>
    <property type="molecule type" value="Genomic_DNA"/>
</dbReference>